<gene>
    <name evidence="1" type="ORF">QAD02_007950</name>
</gene>
<reference evidence="1" key="1">
    <citation type="submission" date="2023-04" db="EMBL/GenBank/DDBJ databases">
        <title>A chromosome-level genome assembly of the parasitoid wasp Eretmocerus hayati.</title>
        <authorList>
            <person name="Zhong Y."/>
            <person name="Liu S."/>
            <person name="Liu Y."/>
        </authorList>
    </citation>
    <scope>NUCLEOTIDE SEQUENCE</scope>
    <source>
        <strain evidence="1">ZJU_SS_LIU_2023</strain>
    </source>
</reference>
<keyword evidence="2" id="KW-1185">Reference proteome</keyword>
<comment type="caution">
    <text evidence="1">The sequence shown here is derived from an EMBL/GenBank/DDBJ whole genome shotgun (WGS) entry which is preliminary data.</text>
</comment>
<protein>
    <submittedName>
        <fullName evidence="1">Uncharacterized protein</fullName>
    </submittedName>
</protein>
<accession>A0ACC2N6E4</accession>
<name>A0ACC2N6E4_9HYME</name>
<dbReference type="EMBL" id="CM056744">
    <property type="protein sequence ID" value="KAJ8666288.1"/>
    <property type="molecule type" value="Genomic_DNA"/>
</dbReference>
<organism evidence="1 2">
    <name type="scientific">Eretmocerus hayati</name>
    <dbReference type="NCBI Taxonomy" id="131215"/>
    <lineage>
        <taxon>Eukaryota</taxon>
        <taxon>Metazoa</taxon>
        <taxon>Ecdysozoa</taxon>
        <taxon>Arthropoda</taxon>
        <taxon>Hexapoda</taxon>
        <taxon>Insecta</taxon>
        <taxon>Pterygota</taxon>
        <taxon>Neoptera</taxon>
        <taxon>Endopterygota</taxon>
        <taxon>Hymenoptera</taxon>
        <taxon>Apocrita</taxon>
        <taxon>Proctotrupomorpha</taxon>
        <taxon>Chalcidoidea</taxon>
        <taxon>Aphelinidae</taxon>
        <taxon>Aphelininae</taxon>
        <taxon>Eretmocerus</taxon>
    </lineage>
</organism>
<sequence>MDVKDIRAVSKIAGARAWMYSSSKDLGNQLRNKVVEVKVHSPRIKPLINNNRSVVISTIYPNIPHVSITEAMREIGSSIMSNVSYIRDGLTQSRRAHISSFRRQFYVTEEDERRVPESIQVCFGNSHNRCYPSTESMINFICKQNGHIPKSCPSVNVNNDETNVSQPNILDTENINTQQVPDQLNMRRSLSISEGETSEEPHTEEAISELPWIVEVGMQVHDAESAASEITASTEPNKKERKIESRTPKQATPVRGVLLPAGSMIEDKVIRGIPTFPHFVELIQGQNLVLLDGIKSNEINRDIIVKLINDVYSIV</sequence>
<dbReference type="Proteomes" id="UP001239111">
    <property type="component" value="Chromosome 4"/>
</dbReference>
<proteinExistence type="predicted"/>
<evidence type="ECO:0000313" key="2">
    <source>
        <dbReference type="Proteomes" id="UP001239111"/>
    </source>
</evidence>
<evidence type="ECO:0000313" key="1">
    <source>
        <dbReference type="EMBL" id="KAJ8666288.1"/>
    </source>
</evidence>